<protein>
    <recommendedName>
        <fullName evidence="6">Akirin-1</fullName>
    </recommendedName>
</protein>
<dbReference type="GO" id="GO:0003712">
    <property type="term" value="F:transcription coregulator activity"/>
    <property type="evidence" value="ECO:0007669"/>
    <property type="project" value="TreeGrafter"/>
</dbReference>
<reference evidence="5" key="1">
    <citation type="submission" date="2016-01" db="EMBL/GenBank/DDBJ databases">
        <title>Reference transcriptome for the parasite Schistocephalus solidus: insights into the molecular evolution of parasitism.</title>
        <authorList>
            <person name="Hebert F.O."/>
            <person name="Grambauer S."/>
            <person name="Barber I."/>
            <person name="Landry C.R."/>
            <person name="Aubin-Horth N."/>
        </authorList>
    </citation>
    <scope>NUCLEOTIDE SEQUENCE</scope>
</reference>
<dbReference type="GO" id="GO:0045089">
    <property type="term" value="P:positive regulation of innate immune response"/>
    <property type="evidence" value="ECO:0007669"/>
    <property type="project" value="TreeGrafter"/>
</dbReference>
<feature type="region of interest" description="Disordered" evidence="4">
    <location>
        <begin position="79"/>
        <end position="141"/>
    </location>
</feature>
<evidence type="ECO:0000313" key="5">
    <source>
        <dbReference type="EMBL" id="JAP63091.1"/>
    </source>
</evidence>
<dbReference type="AlphaFoldDB" id="A0A0V0JBL4"/>
<evidence type="ECO:0000256" key="1">
    <source>
        <dbReference type="ARBA" id="ARBA00004123"/>
    </source>
</evidence>
<dbReference type="EMBL" id="GEEE01000134">
    <property type="protein sequence ID" value="JAP63091.1"/>
    <property type="molecule type" value="Transcribed_RNA"/>
</dbReference>
<dbReference type="GO" id="GO:0005634">
    <property type="term" value="C:nucleus"/>
    <property type="evidence" value="ECO:0007669"/>
    <property type="project" value="UniProtKB-SubCell"/>
</dbReference>
<name>A0A0V0JBL4_SCHSO</name>
<proteinExistence type="inferred from homology"/>
<evidence type="ECO:0000256" key="2">
    <source>
        <dbReference type="ARBA" id="ARBA00005625"/>
    </source>
</evidence>
<keyword evidence="3" id="KW-0539">Nucleus</keyword>
<gene>
    <name evidence="5" type="ORF">TR92268</name>
</gene>
<sequence>MACVALKRSCAFEVLGPASAKRHRCSSTLPCNCQLPTPKSVFTPAAELTRSQIQRRLREEVKRLQRRRLLPRFPISLVPQNDGDAFGDRPSSPEEPTPPACSSVITSMRSMAIRSPKSDSQTDSENEQNPEPPSPIRLSNRPIGELQHTECPASQRLSISESVPLFTLPQVTALCDRLIREREDQLREEYDNILSCKLAEQYEALLKFNQDQLCHRFQNAPMNYVS</sequence>
<evidence type="ECO:0000256" key="3">
    <source>
        <dbReference type="ARBA" id="ARBA00023242"/>
    </source>
</evidence>
<evidence type="ECO:0008006" key="6">
    <source>
        <dbReference type="Google" id="ProtNLM"/>
    </source>
</evidence>
<dbReference type="InterPro" id="IPR024132">
    <property type="entry name" value="Akirin"/>
</dbReference>
<dbReference type="PANTHER" id="PTHR13293">
    <property type="entry name" value="AKIRIN-RELATED"/>
    <property type="match status" value="1"/>
</dbReference>
<comment type="similarity">
    <text evidence="2">Belongs to the akirin family.</text>
</comment>
<dbReference type="GO" id="GO:0045944">
    <property type="term" value="P:positive regulation of transcription by RNA polymerase II"/>
    <property type="evidence" value="ECO:0007669"/>
    <property type="project" value="TreeGrafter"/>
</dbReference>
<organism evidence="5">
    <name type="scientific">Schistocephalus solidus</name>
    <name type="common">Tapeworm</name>
    <dbReference type="NCBI Taxonomy" id="70667"/>
    <lineage>
        <taxon>Eukaryota</taxon>
        <taxon>Metazoa</taxon>
        <taxon>Spiralia</taxon>
        <taxon>Lophotrochozoa</taxon>
        <taxon>Platyhelminthes</taxon>
        <taxon>Cestoda</taxon>
        <taxon>Eucestoda</taxon>
        <taxon>Diphyllobothriidea</taxon>
        <taxon>Diphyllobothriidae</taxon>
        <taxon>Schistocephalus</taxon>
    </lineage>
</organism>
<accession>A0A0V0JBL4</accession>
<dbReference type="GO" id="GO:0000785">
    <property type="term" value="C:chromatin"/>
    <property type="evidence" value="ECO:0007669"/>
    <property type="project" value="TreeGrafter"/>
</dbReference>
<comment type="subcellular location">
    <subcellularLocation>
        <location evidence="1">Nucleus</location>
    </subcellularLocation>
</comment>
<dbReference type="PANTHER" id="PTHR13293:SF6">
    <property type="entry name" value="AKIRIN-RELATED"/>
    <property type="match status" value="1"/>
</dbReference>
<evidence type="ECO:0000256" key="4">
    <source>
        <dbReference type="SAM" id="MobiDB-lite"/>
    </source>
</evidence>